<keyword evidence="2" id="KW-1185">Reference proteome</keyword>
<evidence type="ECO:0000313" key="2">
    <source>
        <dbReference type="Proteomes" id="UP000014500"/>
    </source>
</evidence>
<accession>T1IZP9</accession>
<dbReference type="OMA" id="ATIHIRW"/>
<dbReference type="PhylomeDB" id="T1IZP9"/>
<dbReference type="STRING" id="126957.T1IZP9"/>
<sequence>MKIDKEATFQMIHNNGFFEMVVARFGEWNKLIRTLAYMRRFHTRFKREISVQEIKSTEDFAIKLNEINNLKRGKEVPNSSKIKKYAPFLDEQGFLRVGRRLKQALLSDDEKHPKFLHSLSGITKLLVLKTHQKLLHEESTEVLYYLRRKYWLIRGRRTIRSQLRTSQGIQKILTNEKVEWSFIAPLSPW</sequence>
<dbReference type="PANTHER" id="PTHR47331:SF5">
    <property type="entry name" value="RIBONUCLEASE H"/>
    <property type="match status" value="1"/>
</dbReference>
<dbReference type="AlphaFoldDB" id="T1IZP9"/>
<dbReference type="EnsemblMetazoa" id="SMAR006732-RA">
    <property type="protein sequence ID" value="SMAR006732-PA"/>
    <property type="gene ID" value="SMAR006732"/>
</dbReference>
<dbReference type="Proteomes" id="UP000014500">
    <property type="component" value="Unassembled WGS sequence"/>
</dbReference>
<name>T1IZP9_STRMM</name>
<evidence type="ECO:0008006" key="3">
    <source>
        <dbReference type="Google" id="ProtNLM"/>
    </source>
</evidence>
<dbReference type="EMBL" id="AFFK01020504">
    <property type="status" value="NOT_ANNOTATED_CDS"/>
    <property type="molecule type" value="Genomic_DNA"/>
</dbReference>
<dbReference type="PANTHER" id="PTHR47331">
    <property type="entry name" value="PHD-TYPE DOMAIN-CONTAINING PROTEIN"/>
    <property type="match status" value="1"/>
</dbReference>
<proteinExistence type="predicted"/>
<reference evidence="1" key="2">
    <citation type="submission" date="2015-02" db="UniProtKB">
        <authorList>
            <consortium name="EnsemblMetazoa"/>
        </authorList>
    </citation>
    <scope>IDENTIFICATION</scope>
</reference>
<organism evidence="1 2">
    <name type="scientific">Strigamia maritima</name>
    <name type="common">European centipede</name>
    <name type="synonym">Geophilus maritimus</name>
    <dbReference type="NCBI Taxonomy" id="126957"/>
    <lineage>
        <taxon>Eukaryota</taxon>
        <taxon>Metazoa</taxon>
        <taxon>Ecdysozoa</taxon>
        <taxon>Arthropoda</taxon>
        <taxon>Myriapoda</taxon>
        <taxon>Chilopoda</taxon>
        <taxon>Pleurostigmophora</taxon>
        <taxon>Geophilomorpha</taxon>
        <taxon>Linotaeniidae</taxon>
        <taxon>Strigamia</taxon>
    </lineage>
</organism>
<evidence type="ECO:0000313" key="1">
    <source>
        <dbReference type="EnsemblMetazoa" id="SMAR006732-PA"/>
    </source>
</evidence>
<dbReference type="HOGENOM" id="CLU_1436111_0_0_1"/>
<protein>
    <recommendedName>
        <fullName evidence="3">Integrase zinc-binding domain-containing protein</fullName>
    </recommendedName>
</protein>
<reference evidence="2" key="1">
    <citation type="submission" date="2011-05" db="EMBL/GenBank/DDBJ databases">
        <authorList>
            <person name="Richards S.R."/>
            <person name="Qu J."/>
            <person name="Jiang H."/>
            <person name="Jhangiani S.N."/>
            <person name="Agravi P."/>
            <person name="Goodspeed R."/>
            <person name="Gross S."/>
            <person name="Mandapat C."/>
            <person name="Jackson L."/>
            <person name="Mathew T."/>
            <person name="Pu L."/>
            <person name="Thornton R."/>
            <person name="Saada N."/>
            <person name="Wilczek-Boney K.B."/>
            <person name="Lee S."/>
            <person name="Kovar C."/>
            <person name="Wu Y."/>
            <person name="Scherer S.E."/>
            <person name="Worley K.C."/>
            <person name="Muzny D.M."/>
            <person name="Gibbs R."/>
        </authorList>
    </citation>
    <scope>NUCLEOTIDE SEQUENCE</scope>
    <source>
        <strain evidence="2">Brora</strain>
    </source>
</reference>